<feature type="signal peptide" evidence="3">
    <location>
        <begin position="1"/>
        <end position="22"/>
    </location>
</feature>
<dbReference type="CDD" id="cd06326">
    <property type="entry name" value="PBP1_ABC_ligand_binding-like"/>
    <property type="match status" value="1"/>
</dbReference>
<evidence type="ECO:0000256" key="2">
    <source>
        <dbReference type="ARBA" id="ARBA00022729"/>
    </source>
</evidence>
<evidence type="ECO:0000313" key="5">
    <source>
        <dbReference type="EMBL" id="MBK8525420.1"/>
    </source>
</evidence>
<sequence length="384" mass="41351">MKFLCKAFLVGLLGTWLSAAGAAEVGVSDTNITIGMSSPFSGPNGAYGQDMKEVITAYFDQINKAGGINGRKLDLVALDDGYETERTVANSKKLIEDSKAFALLQYYGSSPTTQAMNDVFGPAKVPLIGTISGAGTIRQSVKENPNNRYMFNIRASYADETEAIVNQLVGLGLKNIAVFYQNDGFGKSGLDGATLALKRHNLAPSAVGTVERNSIDVDAAVKAIAKVSPQAVIMVTLFKPTTAFVRAMRKAGQNPQFMTLSPVGAEQLTKDLGNDARGVGISQVMPYPFNDTTPIVREYQRVLQANKSTAYTYYGIEAYVTAKVMVEAIRRTGKDLTREKLVQTLEGMSNFDLGGYRVNFSPNDRSGSKFVDLTVIGSGGRVLR</sequence>
<reference evidence="5" key="1">
    <citation type="submission" date="2020-10" db="EMBL/GenBank/DDBJ databases">
        <title>Connecting structure to function with the recovery of over 1000 high-quality activated sludge metagenome-assembled genomes encoding full-length rRNA genes using long-read sequencing.</title>
        <authorList>
            <person name="Singleton C.M."/>
            <person name="Petriglieri F."/>
            <person name="Kristensen J.M."/>
            <person name="Kirkegaard R.H."/>
            <person name="Michaelsen T.Y."/>
            <person name="Andersen M.H."/>
            <person name="Karst S.M."/>
            <person name="Dueholm M.S."/>
            <person name="Nielsen P.H."/>
            <person name="Albertsen M."/>
        </authorList>
    </citation>
    <scope>NUCLEOTIDE SEQUENCE</scope>
    <source>
        <strain evidence="5">Hirt_18-Q3-R61-65_BATAC.395</strain>
    </source>
</reference>
<dbReference type="Gene3D" id="3.40.50.2300">
    <property type="match status" value="2"/>
</dbReference>
<comment type="similarity">
    <text evidence="1">Belongs to the leucine-binding protein family.</text>
</comment>
<accession>A0A9D7PRM6</accession>
<dbReference type="PANTHER" id="PTHR47235">
    <property type="entry name" value="BLR6548 PROTEIN"/>
    <property type="match status" value="1"/>
</dbReference>
<organism evidence="5 6">
    <name type="scientific">Candidatus Proximibacter danicus</name>
    <dbReference type="NCBI Taxonomy" id="2954365"/>
    <lineage>
        <taxon>Bacteria</taxon>
        <taxon>Pseudomonadati</taxon>
        <taxon>Pseudomonadota</taxon>
        <taxon>Betaproteobacteria</taxon>
        <taxon>Candidatus Proximibacter</taxon>
    </lineage>
</organism>
<evidence type="ECO:0000259" key="4">
    <source>
        <dbReference type="Pfam" id="PF13458"/>
    </source>
</evidence>
<name>A0A9D7PRM6_9PROT</name>
<keyword evidence="2 3" id="KW-0732">Signal</keyword>
<dbReference type="PANTHER" id="PTHR47235:SF1">
    <property type="entry name" value="BLR6548 PROTEIN"/>
    <property type="match status" value="1"/>
</dbReference>
<proteinExistence type="inferred from homology"/>
<dbReference type="AlphaFoldDB" id="A0A9D7PRM6"/>
<feature type="domain" description="Leucine-binding protein" evidence="4">
    <location>
        <begin position="32"/>
        <end position="374"/>
    </location>
</feature>
<dbReference type="Pfam" id="PF13458">
    <property type="entry name" value="Peripla_BP_6"/>
    <property type="match status" value="1"/>
</dbReference>
<dbReference type="InterPro" id="IPR028082">
    <property type="entry name" value="Peripla_BP_I"/>
</dbReference>
<dbReference type="SUPFAM" id="SSF53822">
    <property type="entry name" value="Periplasmic binding protein-like I"/>
    <property type="match status" value="1"/>
</dbReference>
<dbReference type="Proteomes" id="UP000886689">
    <property type="component" value="Unassembled WGS sequence"/>
</dbReference>
<comment type="caution">
    <text evidence="5">The sequence shown here is derived from an EMBL/GenBank/DDBJ whole genome shotgun (WGS) entry which is preliminary data.</text>
</comment>
<dbReference type="EMBL" id="JADJUC010000030">
    <property type="protein sequence ID" value="MBK8525420.1"/>
    <property type="molecule type" value="Genomic_DNA"/>
</dbReference>
<protein>
    <submittedName>
        <fullName evidence="5">ABC transporter substrate-binding protein</fullName>
    </submittedName>
</protein>
<gene>
    <name evidence="5" type="ORF">IPL58_16135</name>
</gene>
<evidence type="ECO:0000313" key="6">
    <source>
        <dbReference type="Proteomes" id="UP000886689"/>
    </source>
</evidence>
<evidence type="ECO:0000256" key="1">
    <source>
        <dbReference type="ARBA" id="ARBA00010062"/>
    </source>
</evidence>
<dbReference type="InterPro" id="IPR028081">
    <property type="entry name" value="Leu-bd"/>
</dbReference>
<evidence type="ECO:0000256" key="3">
    <source>
        <dbReference type="SAM" id="SignalP"/>
    </source>
</evidence>
<feature type="chain" id="PRO_5038341229" evidence="3">
    <location>
        <begin position="23"/>
        <end position="384"/>
    </location>
</feature>